<keyword evidence="2" id="KW-0808">Transferase</keyword>
<dbReference type="EMBL" id="SMFT01000002">
    <property type="protein sequence ID" value="TCJ98381.1"/>
    <property type="molecule type" value="Genomic_DNA"/>
</dbReference>
<dbReference type="SUPFAM" id="SSF64307">
    <property type="entry name" value="SirA-like"/>
    <property type="match status" value="1"/>
</dbReference>
<dbReference type="RefSeq" id="WP_424580042.1">
    <property type="nucleotide sequence ID" value="NZ_SMFT01000002.1"/>
</dbReference>
<dbReference type="Gene3D" id="3.30.110.40">
    <property type="entry name" value="TusA-like domain"/>
    <property type="match status" value="1"/>
</dbReference>
<comment type="caution">
    <text evidence="2">The sequence shown here is derived from an EMBL/GenBank/DDBJ whole genome shotgun (WGS) entry which is preliminary data.</text>
</comment>
<evidence type="ECO:0000313" key="3">
    <source>
        <dbReference type="Proteomes" id="UP000294702"/>
    </source>
</evidence>
<name>A0A4R1G460_9PAST</name>
<dbReference type="Proteomes" id="UP000294702">
    <property type="component" value="Unassembled WGS sequence"/>
</dbReference>
<evidence type="ECO:0000259" key="1">
    <source>
        <dbReference type="Pfam" id="PF01206"/>
    </source>
</evidence>
<dbReference type="Pfam" id="PF01206">
    <property type="entry name" value="TusA"/>
    <property type="match status" value="1"/>
</dbReference>
<dbReference type="CDD" id="cd00291">
    <property type="entry name" value="SirA_YedF_YeeD"/>
    <property type="match status" value="1"/>
</dbReference>
<dbReference type="GO" id="GO:0016740">
    <property type="term" value="F:transferase activity"/>
    <property type="evidence" value="ECO:0007669"/>
    <property type="project" value="UniProtKB-KW"/>
</dbReference>
<keyword evidence="3" id="KW-1185">Reference proteome</keyword>
<protein>
    <submittedName>
        <fullName evidence="2">Sulfurtransferase TusA</fullName>
    </submittedName>
</protein>
<evidence type="ECO:0000313" key="2">
    <source>
        <dbReference type="EMBL" id="TCJ98381.1"/>
    </source>
</evidence>
<dbReference type="InterPro" id="IPR001455">
    <property type="entry name" value="TusA-like"/>
</dbReference>
<sequence length="70" mass="8345">MQYQLDLRQYHCPLPLLMTKQALNRLNVGDELILWLNSVSIVQDFVLLCQERGDELQIISEREVKIRKIY</sequence>
<gene>
    <name evidence="2" type="ORF">EV694_0778</name>
</gene>
<feature type="domain" description="UPF0033" evidence="1">
    <location>
        <begin position="4"/>
        <end position="63"/>
    </location>
</feature>
<proteinExistence type="predicted"/>
<reference evidence="2 3" key="1">
    <citation type="submission" date="2019-03" db="EMBL/GenBank/DDBJ databases">
        <title>Genomic Encyclopedia of Type Strains, Phase IV (KMG-IV): sequencing the most valuable type-strain genomes for metagenomic binning, comparative biology and taxonomic classification.</title>
        <authorList>
            <person name="Goeker M."/>
        </authorList>
    </citation>
    <scope>NUCLEOTIDE SEQUENCE [LARGE SCALE GENOMIC DNA]</scope>
    <source>
        <strain evidence="2 3">DSM 15534</strain>
    </source>
</reference>
<accession>A0A4R1G460</accession>
<dbReference type="InterPro" id="IPR036868">
    <property type="entry name" value="TusA-like_sf"/>
</dbReference>
<organism evidence="2 3">
    <name type="scientific">Volucribacter psittacicida</name>
    <dbReference type="NCBI Taxonomy" id="203482"/>
    <lineage>
        <taxon>Bacteria</taxon>
        <taxon>Pseudomonadati</taxon>
        <taxon>Pseudomonadota</taxon>
        <taxon>Gammaproteobacteria</taxon>
        <taxon>Pasteurellales</taxon>
        <taxon>Pasteurellaceae</taxon>
        <taxon>Volucribacter</taxon>
    </lineage>
</organism>
<dbReference type="AlphaFoldDB" id="A0A4R1G460"/>